<dbReference type="Proteomes" id="UP000023758">
    <property type="component" value="Unassembled WGS sequence"/>
</dbReference>
<gene>
    <name evidence="2" type="ORF">H103_04588</name>
</gene>
<proteinExistence type="predicted"/>
<accession>A0A022W1L4</accession>
<dbReference type="AlphaFoldDB" id="A0A022W1L4"/>
<dbReference type="HOGENOM" id="CLU_2229680_0_0_1"/>
<dbReference type="EMBL" id="KK207854">
    <property type="protein sequence ID" value="EZF52340.1"/>
    <property type="molecule type" value="Genomic_DNA"/>
</dbReference>
<protein>
    <submittedName>
        <fullName evidence="2">Uncharacterized protein</fullName>
    </submittedName>
</protein>
<feature type="region of interest" description="Disordered" evidence="1">
    <location>
        <begin position="54"/>
        <end position="73"/>
    </location>
</feature>
<organism evidence="2">
    <name type="scientific">Trichophyton rubrum CBS 288.86</name>
    <dbReference type="NCBI Taxonomy" id="1215330"/>
    <lineage>
        <taxon>Eukaryota</taxon>
        <taxon>Fungi</taxon>
        <taxon>Dikarya</taxon>
        <taxon>Ascomycota</taxon>
        <taxon>Pezizomycotina</taxon>
        <taxon>Eurotiomycetes</taxon>
        <taxon>Eurotiomycetidae</taxon>
        <taxon>Onygenales</taxon>
        <taxon>Arthrodermataceae</taxon>
        <taxon>Trichophyton</taxon>
    </lineage>
</organism>
<name>A0A022W1L4_TRIRU</name>
<evidence type="ECO:0000313" key="2">
    <source>
        <dbReference type="EMBL" id="EZF52340.1"/>
    </source>
</evidence>
<evidence type="ECO:0000256" key="1">
    <source>
        <dbReference type="SAM" id="MobiDB-lite"/>
    </source>
</evidence>
<reference evidence="2" key="1">
    <citation type="submission" date="2014-02" db="EMBL/GenBank/DDBJ databases">
        <title>The Genome Sequence of Trichophyton rubrum (morphotype fischeri) CBS 288.86.</title>
        <authorList>
            <consortium name="The Broad Institute Genomics Platform"/>
            <person name="Cuomo C.A."/>
            <person name="White T.C."/>
            <person name="Graser Y."/>
            <person name="Martinez-Rossi N."/>
            <person name="Heitman J."/>
            <person name="Young S.K."/>
            <person name="Zeng Q."/>
            <person name="Gargeya S."/>
            <person name="Abouelleil A."/>
            <person name="Alvarado L."/>
            <person name="Chapman S.B."/>
            <person name="Gainer-Dewar J."/>
            <person name="Goldberg J."/>
            <person name="Griggs A."/>
            <person name="Gujja S."/>
            <person name="Hansen M."/>
            <person name="Howarth C."/>
            <person name="Imamovic A."/>
            <person name="Larimer J."/>
            <person name="Martinez D."/>
            <person name="Murphy C."/>
            <person name="Pearson M.D."/>
            <person name="Persinoti G."/>
            <person name="Poon T."/>
            <person name="Priest M."/>
            <person name="Roberts A.D."/>
            <person name="Saif S."/>
            <person name="Shea T.D."/>
            <person name="Sykes S.N."/>
            <person name="Wortman J."/>
            <person name="Nusbaum C."/>
            <person name="Birren B."/>
        </authorList>
    </citation>
    <scope>NUCLEOTIDE SEQUENCE [LARGE SCALE GENOMIC DNA]</scope>
    <source>
        <strain evidence="2">CBS 288.86</strain>
    </source>
</reference>
<feature type="non-terminal residue" evidence="2">
    <location>
        <position position="1"/>
    </location>
</feature>
<sequence length="106" mass="11596">VVDTRLEAELLFSSLLSHAGSQPLKLPQQSRTSVTSPPSPIVFYIYSPVVVGNQSNNTPSSHRRPESSVNITRSPVAKTNLPVVFTCNPQTAERRRAVEQAVIERG</sequence>